<reference evidence="3" key="1">
    <citation type="submission" date="2015-05" db="EMBL/GenBank/DDBJ databases">
        <authorList>
            <person name="Fogelqvist Johan"/>
        </authorList>
    </citation>
    <scope>NUCLEOTIDE SEQUENCE [LARGE SCALE GENOMIC DNA]</scope>
</reference>
<dbReference type="Proteomes" id="UP000045706">
    <property type="component" value="Unassembled WGS sequence"/>
</dbReference>
<protein>
    <submittedName>
        <fullName evidence="2">Uncharacterized protein</fullName>
    </submittedName>
</protein>
<evidence type="ECO:0000256" key="1">
    <source>
        <dbReference type="SAM" id="Coils"/>
    </source>
</evidence>
<proteinExistence type="predicted"/>
<evidence type="ECO:0000313" key="3">
    <source>
        <dbReference type="Proteomes" id="UP000045706"/>
    </source>
</evidence>
<gene>
    <name evidence="2" type="ORF">BN1723_020327</name>
</gene>
<feature type="coiled-coil region" evidence="1">
    <location>
        <begin position="29"/>
        <end position="59"/>
    </location>
</feature>
<keyword evidence="1" id="KW-0175">Coiled coil</keyword>
<name>A0A0G4NMD5_VERLO</name>
<accession>A0A0G4NMD5</accession>
<feature type="non-terminal residue" evidence="2">
    <location>
        <position position="89"/>
    </location>
</feature>
<organism evidence="2 3">
    <name type="scientific">Verticillium longisporum</name>
    <name type="common">Verticillium dahliae var. longisporum</name>
    <dbReference type="NCBI Taxonomy" id="100787"/>
    <lineage>
        <taxon>Eukaryota</taxon>
        <taxon>Fungi</taxon>
        <taxon>Dikarya</taxon>
        <taxon>Ascomycota</taxon>
        <taxon>Pezizomycotina</taxon>
        <taxon>Sordariomycetes</taxon>
        <taxon>Hypocreomycetidae</taxon>
        <taxon>Glomerellales</taxon>
        <taxon>Plectosphaerellaceae</taxon>
        <taxon>Verticillium</taxon>
    </lineage>
</organism>
<dbReference type="EMBL" id="CVQI01036711">
    <property type="protein sequence ID" value="CRK47531.1"/>
    <property type="molecule type" value="Genomic_DNA"/>
</dbReference>
<dbReference type="AlphaFoldDB" id="A0A0G4NMD5"/>
<sequence length="89" mass="9685">MKAGAWDACWKEMERVDVEIEPIIEGGVLDELERLAIEQREAAEAAEREADEAAEAEAAEAALIESSMMENDYNEHAALPALAMASPLP</sequence>
<evidence type="ECO:0000313" key="2">
    <source>
        <dbReference type="EMBL" id="CRK47531.1"/>
    </source>
</evidence>